<name>A0A2P2MUN0_RHIMU</name>
<organism evidence="1">
    <name type="scientific">Rhizophora mucronata</name>
    <name type="common">Asiatic mangrove</name>
    <dbReference type="NCBI Taxonomy" id="61149"/>
    <lineage>
        <taxon>Eukaryota</taxon>
        <taxon>Viridiplantae</taxon>
        <taxon>Streptophyta</taxon>
        <taxon>Embryophyta</taxon>
        <taxon>Tracheophyta</taxon>
        <taxon>Spermatophyta</taxon>
        <taxon>Magnoliopsida</taxon>
        <taxon>eudicotyledons</taxon>
        <taxon>Gunneridae</taxon>
        <taxon>Pentapetalae</taxon>
        <taxon>rosids</taxon>
        <taxon>fabids</taxon>
        <taxon>Malpighiales</taxon>
        <taxon>Rhizophoraceae</taxon>
        <taxon>Rhizophora</taxon>
    </lineage>
</organism>
<reference evidence="1" key="1">
    <citation type="submission" date="2018-02" db="EMBL/GenBank/DDBJ databases">
        <title>Rhizophora mucronata_Transcriptome.</title>
        <authorList>
            <person name="Meera S.P."/>
            <person name="Sreeshan A."/>
            <person name="Augustine A."/>
        </authorList>
    </citation>
    <scope>NUCLEOTIDE SEQUENCE</scope>
    <source>
        <tissue evidence="1">Leaf</tissue>
    </source>
</reference>
<protein>
    <submittedName>
        <fullName evidence="1">Uncharacterized protein</fullName>
    </submittedName>
</protein>
<evidence type="ECO:0000313" key="1">
    <source>
        <dbReference type="EMBL" id="MBX33921.1"/>
    </source>
</evidence>
<dbReference type="AlphaFoldDB" id="A0A2P2MUN0"/>
<dbReference type="EMBL" id="GGEC01053437">
    <property type="protein sequence ID" value="MBX33921.1"/>
    <property type="molecule type" value="Transcribed_RNA"/>
</dbReference>
<accession>A0A2P2MUN0</accession>
<proteinExistence type="predicted"/>
<sequence>MELVLLNIFNIHLVPREM</sequence>